<evidence type="ECO:0000313" key="2">
    <source>
        <dbReference type="Proteomes" id="UP000283634"/>
    </source>
</evidence>
<accession>A0A422NFI8</accession>
<protein>
    <submittedName>
        <fullName evidence="1">Uncharacterized protein</fullName>
    </submittedName>
</protein>
<reference evidence="1 2" key="1">
    <citation type="journal article" date="2018" name="BMC Genomics">
        <title>Genomic comparison of Trypanosoma conorhini and Trypanosoma rangeli to Trypanosoma cruzi strains of high and low virulence.</title>
        <authorList>
            <person name="Bradwell K.R."/>
            <person name="Koparde V.N."/>
            <person name="Matveyev A.V."/>
            <person name="Serrano M.G."/>
            <person name="Alves J.M."/>
            <person name="Parikh H."/>
            <person name="Huang B."/>
            <person name="Lee V."/>
            <person name="Espinosa-Alvarez O."/>
            <person name="Ortiz P.A."/>
            <person name="Costa-Martins A.G."/>
            <person name="Teixeira M.M."/>
            <person name="Buck G.A."/>
        </authorList>
    </citation>
    <scope>NUCLEOTIDE SEQUENCE [LARGE SCALE GENOMIC DNA]</scope>
    <source>
        <strain evidence="1 2">AM80</strain>
    </source>
</reference>
<dbReference type="AlphaFoldDB" id="A0A422NFI8"/>
<dbReference type="GeneID" id="40329199"/>
<evidence type="ECO:0000313" key="1">
    <source>
        <dbReference type="EMBL" id="RNF04207.1"/>
    </source>
</evidence>
<organism evidence="1 2">
    <name type="scientific">Trypanosoma rangeli</name>
    <dbReference type="NCBI Taxonomy" id="5698"/>
    <lineage>
        <taxon>Eukaryota</taxon>
        <taxon>Discoba</taxon>
        <taxon>Euglenozoa</taxon>
        <taxon>Kinetoplastea</taxon>
        <taxon>Metakinetoplastina</taxon>
        <taxon>Trypanosomatida</taxon>
        <taxon>Trypanosomatidae</taxon>
        <taxon>Trypanosoma</taxon>
        <taxon>Herpetosoma</taxon>
    </lineage>
</organism>
<keyword evidence="2" id="KW-1185">Reference proteome</keyword>
<comment type="caution">
    <text evidence="1">The sequence shown here is derived from an EMBL/GenBank/DDBJ whole genome shotgun (WGS) entry which is preliminary data.</text>
</comment>
<dbReference type="OrthoDB" id="247091at2759"/>
<dbReference type="Proteomes" id="UP000283634">
    <property type="component" value="Unassembled WGS sequence"/>
</dbReference>
<dbReference type="EMBL" id="MKGL01000170">
    <property type="protein sequence ID" value="RNF04207.1"/>
    <property type="molecule type" value="Genomic_DNA"/>
</dbReference>
<name>A0A422NFI8_TRYRA</name>
<proteinExistence type="predicted"/>
<gene>
    <name evidence="1" type="ORF">TraAM80_05266</name>
</gene>
<dbReference type="RefSeq" id="XP_029237968.1">
    <property type="nucleotide sequence ID" value="XM_029382152.1"/>
</dbReference>
<sequence>MCMPQSCRTTDSSHHSCPYARISTTTAVSASEDLKEKPSWSERQRAALGRASGAVATVPERKGSTMLARPLSDLRSKSRQSCLESLHLGFHKLAHVSVKSEEGQGFFLKDSCFRFCF</sequence>